<dbReference type="InterPro" id="IPR018253">
    <property type="entry name" value="DnaJ_domain_CS"/>
</dbReference>
<evidence type="ECO:0000313" key="5">
    <source>
        <dbReference type="Proteomes" id="UP001233172"/>
    </source>
</evidence>
<feature type="domain" description="J" evidence="3">
    <location>
        <begin position="16"/>
        <end position="82"/>
    </location>
</feature>
<dbReference type="PROSITE" id="PS00636">
    <property type="entry name" value="DNAJ_1"/>
    <property type="match status" value="1"/>
</dbReference>
<dbReference type="Gene3D" id="1.10.287.110">
    <property type="entry name" value="DnaJ domain"/>
    <property type="match status" value="1"/>
</dbReference>
<evidence type="ECO:0000313" key="4">
    <source>
        <dbReference type="EMBL" id="KAK0045936.1"/>
    </source>
</evidence>
<feature type="region of interest" description="Disordered" evidence="2">
    <location>
        <begin position="238"/>
        <end position="268"/>
    </location>
</feature>
<evidence type="ECO:0000259" key="3">
    <source>
        <dbReference type="PROSITE" id="PS50076"/>
    </source>
</evidence>
<dbReference type="AlphaFoldDB" id="A0AAD8F0J7"/>
<dbReference type="InterPro" id="IPR001623">
    <property type="entry name" value="DnaJ_domain"/>
</dbReference>
<accession>A0AAD8F0J7</accession>
<dbReference type="Pfam" id="PF23302">
    <property type="entry name" value="HTH_DNAJC9"/>
    <property type="match status" value="1"/>
</dbReference>
<dbReference type="CDD" id="cd06257">
    <property type="entry name" value="DnaJ"/>
    <property type="match status" value="1"/>
</dbReference>
<feature type="compositionally biased region" description="Low complexity" evidence="2">
    <location>
        <begin position="239"/>
        <end position="255"/>
    </location>
</feature>
<dbReference type="InterPro" id="IPR056453">
    <property type="entry name" value="HTH_DNAJC9"/>
</dbReference>
<dbReference type="PROSITE" id="PS50076">
    <property type="entry name" value="DNAJ_2"/>
    <property type="match status" value="1"/>
</dbReference>
<evidence type="ECO:0000256" key="1">
    <source>
        <dbReference type="ARBA" id="ARBA00022553"/>
    </source>
</evidence>
<dbReference type="InterPro" id="IPR036869">
    <property type="entry name" value="J_dom_sf"/>
</dbReference>
<gene>
    <name evidence="4" type="ORF">Bpfe_024605</name>
</gene>
<evidence type="ECO:0000256" key="2">
    <source>
        <dbReference type="SAM" id="MobiDB-lite"/>
    </source>
</evidence>
<organism evidence="4 5">
    <name type="scientific">Biomphalaria pfeifferi</name>
    <name type="common">Bloodfluke planorb</name>
    <name type="synonym">Freshwater snail</name>
    <dbReference type="NCBI Taxonomy" id="112525"/>
    <lineage>
        <taxon>Eukaryota</taxon>
        <taxon>Metazoa</taxon>
        <taxon>Spiralia</taxon>
        <taxon>Lophotrochozoa</taxon>
        <taxon>Mollusca</taxon>
        <taxon>Gastropoda</taxon>
        <taxon>Heterobranchia</taxon>
        <taxon>Euthyneura</taxon>
        <taxon>Panpulmonata</taxon>
        <taxon>Hygrophila</taxon>
        <taxon>Lymnaeoidea</taxon>
        <taxon>Planorbidae</taxon>
        <taxon>Biomphalaria</taxon>
    </lineage>
</organism>
<dbReference type="SUPFAM" id="SSF46565">
    <property type="entry name" value="Chaperone J-domain"/>
    <property type="match status" value="1"/>
</dbReference>
<feature type="compositionally biased region" description="Basic residues" evidence="2">
    <location>
        <begin position="180"/>
        <end position="190"/>
    </location>
</feature>
<dbReference type="Proteomes" id="UP001233172">
    <property type="component" value="Unassembled WGS sequence"/>
</dbReference>
<name>A0AAD8F0J7_BIOPF</name>
<protein>
    <submittedName>
        <fullName evidence="4">DnaJ subfamily C member 9</fullName>
    </submittedName>
</protein>
<proteinExistence type="predicted"/>
<keyword evidence="5" id="KW-1185">Reference proteome</keyword>
<dbReference type="EMBL" id="JASAOG010000173">
    <property type="protein sequence ID" value="KAK0045936.1"/>
    <property type="molecule type" value="Genomic_DNA"/>
</dbReference>
<feature type="region of interest" description="Disordered" evidence="2">
    <location>
        <begin position="176"/>
        <end position="205"/>
    </location>
</feature>
<reference evidence="4" key="2">
    <citation type="submission" date="2023-04" db="EMBL/GenBank/DDBJ databases">
        <authorList>
            <person name="Bu L."/>
            <person name="Lu L."/>
            <person name="Laidemitt M.R."/>
            <person name="Zhang S.M."/>
            <person name="Mutuku M."/>
            <person name="Mkoji G."/>
            <person name="Steinauer M."/>
            <person name="Loker E.S."/>
        </authorList>
    </citation>
    <scope>NUCLEOTIDE SEQUENCE</scope>
    <source>
        <strain evidence="4">KasaAsao</strain>
        <tissue evidence="4">Whole Snail</tissue>
    </source>
</reference>
<dbReference type="FunFam" id="1.10.287.110:FF:000035">
    <property type="entry name" value="DnaJ homolog subfamily C member 9"/>
    <property type="match status" value="1"/>
</dbReference>
<dbReference type="SMART" id="SM00271">
    <property type="entry name" value="DnaJ"/>
    <property type="match status" value="1"/>
</dbReference>
<sequence>MKNLLENCERHFHTDNLYEVLGVKIDASKQEIKKGYHKKSLIFHPDRDTQDKAEATIKFQILGQVYNILSDDARRAEYDETGAVDEASVEQDRNWEQYWRLLFPKITLKDIEEFAVKYRGSDEETEDLKAIYLSSQGDMDTIMSNMMYSTFEDEDRYSTLLKKLIKGGQLPDYKAFSKESKKKKEKRSKKAQHEAEEAEKEAKKLKLDESEDSLIAAIRSKSRLQQSESFLSQLEAKYSKGTSGKLGSKSTAKSGNKSMKGAKRKKNI</sequence>
<dbReference type="PRINTS" id="PR00625">
    <property type="entry name" value="JDOMAIN"/>
</dbReference>
<dbReference type="PANTHER" id="PTHR44144">
    <property type="entry name" value="DNAJ HOMOLOG SUBFAMILY C MEMBER 9"/>
    <property type="match status" value="1"/>
</dbReference>
<dbReference type="GO" id="GO:0005737">
    <property type="term" value="C:cytoplasm"/>
    <property type="evidence" value="ECO:0007669"/>
    <property type="project" value="TreeGrafter"/>
</dbReference>
<keyword evidence="1" id="KW-0597">Phosphoprotein</keyword>
<dbReference type="Pfam" id="PF00226">
    <property type="entry name" value="DnaJ"/>
    <property type="match status" value="1"/>
</dbReference>
<feature type="compositionally biased region" description="Basic and acidic residues" evidence="2">
    <location>
        <begin position="191"/>
        <end position="205"/>
    </location>
</feature>
<dbReference type="PANTHER" id="PTHR44144:SF1">
    <property type="entry name" value="DNAJ HOMOLOG SUBFAMILY C MEMBER 9"/>
    <property type="match status" value="1"/>
</dbReference>
<dbReference type="InterPro" id="IPR052594">
    <property type="entry name" value="J_domain-containing_protein"/>
</dbReference>
<comment type="caution">
    <text evidence="4">The sequence shown here is derived from an EMBL/GenBank/DDBJ whole genome shotgun (WGS) entry which is preliminary data.</text>
</comment>
<dbReference type="GO" id="GO:0031072">
    <property type="term" value="F:heat shock protein binding"/>
    <property type="evidence" value="ECO:0007669"/>
    <property type="project" value="TreeGrafter"/>
</dbReference>
<reference evidence="4" key="1">
    <citation type="journal article" date="2023" name="PLoS Negl. Trop. Dis.">
        <title>A genome sequence for Biomphalaria pfeifferi, the major vector snail for the human-infecting parasite Schistosoma mansoni.</title>
        <authorList>
            <person name="Bu L."/>
            <person name="Lu L."/>
            <person name="Laidemitt M.R."/>
            <person name="Zhang S.M."/>
            <person name="Mutuku M."/>
            <person name="Mkoji G."/>
            <person name="Steinauer M."/>
            <person name="Loker E.S."/>
        </authorList>
    </citation>
    <scope>NUCLEOTIDE SEQUENCE</scope>
    <source>
        <strain evidence="4">KasaAsao</strain>
    </source>
</reference>
<dbReference type="GO" id="GO:0005634">
    <property type="term" value="C:nucleus"/>
    <property type="evidence" value="ECO:0007669"/>
    <property type="project" value="TreeGrafter"/>
</dbReference>